<gene>
    <name evidence="2" type="ORF">SAMN02745134_03788</name>
</gene>
<feature type="transmembrane region" description="Helical" evidence="1">
    <location>
        <begin position="129"/>
        <end position="162"/>
    </location>
</feature>
<evidence type="ECO:0000313" key="2">
    <source>
        <dbReference type="EMBL" id="SMC29139.1"/>
    </source>
</evidence>
<dbReference type="AlphaFoldDB" id="A0A1W1XYU5"/>
<evidence type="ECO:0008006" key="4">
    <source>
        <dbReference type="Google" id="ProtNLM"/>
    </source>
</evidence>
<keyword evidence="3" id="KW-1185">Reference proteome</keyword>
<feature type="transmembrane region" description="Helical" evidence="1">
    <location>
        <begin position="278"/>
        <end position="304"/>
    </location>
</feature>
<evidence type="ECO:0000256" key="1">
    <source>
        <dbReference type="SAM" id="Phobius"/>
    </source>
</evidence>
<organism evidence="2 3">
    <name type="scientific">Clostridium acidisoli DSM 12555</name>
    <dbReference type="NCBI Taxonomy" id="1121291"/>
    <lineage>
        <taxon>Bacteria</taxon>
        <taxon>Bacillati</taxon>
        <taxon>Bacillota</taxon>
        <taxon>Clostridia</taxon>
        <taxon>Eubacteriales</taxon>
        <taxon>Clostridiaceae</taxon>
        <taxon>Clostridium</taxon>
    </lineage>
</organism>
<dbReference type="Proteomes" id="UP000192468">
    <property type="component" value="Unassembled WGS sequence"/>
</dbReference>
<reference evidence="2 3" key="1">
    <citation type="submission" date="2017-04" db="EMBL/GenBank/DDBJ databases">
        <authorList>
            <person name="Afonso C.L."/>
            <person name="Miller P.J."/>
            <person name="Scott M.A."/>
            <person name="Spackman E."/>
            <person name="Goraichik I."/>
            <person name="Dimitrov K.M."/>
            <person name="Suarez D.L."/>
            <person name="Swayne D.E."/>
        </authorList>
    </citation>
    <scope>NUCLEOTIDE SEQUENCE [LARGE SCALE GENOMIC DNA]</scope>
    <source>
        <strain evidence="2 3">DSM 12555</strain>
    </source>
</reference>
<feature type="transmembrane region" description="Helical" evidence="1">
    <location>
        <begin position="13"/>
        <end position="36"/>
    </location>
</feature>
<feature type="transmembrane region" description="Helical" evidence="1">
    <location>
        <begin position="203"/>
        <end position="225"/>
    </location>
</feature>
<feature type="transmembrane region" description="Helical" evidence="1">
    <location>
        <begin position="168"/>
        <end position="196"/>
    </location>
</feature>
<evidence type="ECO:0000313" key="3">
    <source>
        <dbReference type="Proteomes" id="UP000192468"/>
    </source>
</evidence>
<name>A0A1W1XYU5_9CLOT</name>
<dbReference type="RefSeq" id="WP_084117762.1">
    <property type="nucleotide sequence ID" value="NZ_FWXH01000036.1"/>
</dbReference>
<dbReference type="OrthoDB" id="9786218at2"/>
<dbReference type="STRING" id="1121291.SAMN02745134_03788"/>
<accession>A0A1W1XYU5</accession>
<feature type="transmembrane region" description="Helical" evidence="1">
    <location>
        <begin position="98"/>
        <end position="117"/>
    </location>
</feature>
<proteinExistence type="predicted"/>
<feature type="transmembrane region" description="Helical" evidence="1">
    <location>
        <begin position="245"/>
        <end position="266"/>
    </location>
</feature>
<protein>
    <recommendedName>
        <fullName evidence="4">Dolichyl-phosphate-mannose-protein mannosyltransferase</fullName>
    </recommendedName>
</protein>
<keyword evidence="1" id="KW-1133">Transmembrane helix</keyword>
<sequence>MTYKETEDVNKKLYIIIYNLIMIFSILCAFTFGLCFKTTNDGLWHIKVGEYIIKNRSIPYNDIFSWYGISLKLKWISHEWLFGIIVYLIYSIKKFSSIGVFLGIINVINSILVYYFAKIRCNNKWISLFCMNFYIAIICFEIGVSLRPSILSVSVILILCVLLEKKKYLLALIILVVGVNLHGGIYPVYLVIFAYYSLNRYKYFIMAILSVLINPYTYNLYFYTINSMKELSLERKFIQEWSFTQIYSLKLALLILLISTFTYAFGKIKLKDMMFSGAFILLSLGSYRHIIFLPVIVMPLMSPYFSTVTKNLFQEIKYNKIKRYLTYCITIGLFQILIFANLLFFIDLSCKRFPMIYLDNSKYPVYACEYINKHTYIKSSHLLSNYNDSPYLIFKGVPTFVDSRADLFMPSYNKGINAFSDYANAYTNFGQTQKFIKKYKINYILTNKLDQVYYVFKDYKNLSIIYKDKNYCIFKVNYYIKK</sequence>
<feature type="transmembrane region" description="Helical" evidence="1">
    <location>
        <begin position="324"/>
        <end position="346"/>
    </location>
</feature>
<dbReference type="EMBL" id="FWXH01000036">
    <property type="protein sequence ID" value="SMC29139.1"/>
    <property type="molecule type" value="Genomic_DNA"/>
</dbReference>
<keyword evidence="1" id="KW-0472">Membrane</keyword>
<keyword evidence="1" id="KW-0812">Transmembrane</keyword>